<dbReference type="PANTHER" id="PTHR32332:SF38">
    <property type="entry name" value="MONOOXYGENASE RV1533-RELATED"/>
    <property type="match status" value="1"/>
</dbReference>
<dbReference type="CDD" id="cd04730">
    <property type="entry name" value="NPD_like"/>
    <property type="match status" value="1"/>
</dbReference>
<dbReference type="GO" id="GO:0018580">
    <property type="term" value="F:nitronate monooxygenase activity"/>
    <property type="evidence" value="ECO:0007669"/>
    <property type="project" value="InterPro"/>
</dbReference>
<keyword evidence="2" id="KW-0288">FMN</keyword>
<accession>A0A6J6HZK2</accession>
<keyword evidence="3" id="KW-0560">Oxidoreductase</keyword>
<dbReference type="EMBL" id="CAEZUP010000088">
    <property type="protein sequence ID" value="CAB4619511.1"/>
    <property type="molecule type" value="Genomic_DNA"/>
</dbReference>
<dbReference type="InterPro" id="IPR013785">
    <property type="entry name" value="Aldolase_TIM"/>
</dbReference>
<sequence length="381" mass="40193">MICKGAIMSTPIAERLGIEFPIFAFSHCRDVVAAVTNAGGFGVLGALAFGPERLEIELNWIDEHVGGKPYGVDFAMPVNYIGKGGGEDSSFEALDAMIPQEHREFVDGLLDRYGVPELPEDLRGGPVAAAGLNVDAMGPSQVEVCLAHPNVKMIVNALGPPPMYVIERAHEAGILVGGLAGSKVHAERQVAIGVDVIVAQGTEAGGHCGEISTMVLVPEVVDAVGPDVPVLAAGGIATGRQMAAALALGAQGVWTGSMWLTVTEADTSPAVLENLLVATSRDTVRSKSMTGKPARQLRTAWTDAWEAEDSPGTLPMPLQGILHQEAGQRTQRAGTRELIGFPVGQIVGRMNKVRPSRDLVLEMVEEWIETTERLSGLLGES</sequence>
<evidence type="ECO:0000256" key="2">
    <source>
        <dbReference type="ARBA" id="ARBA00022643"/>
    </source>
</evidence>
<evidence type="ECO:0000256" key="1">
    <source>
        <dbReference type="ARBA" id="ARBA00022630"/>
    </source>
</evidence>
<reference evidence="4" key="1">
    <citation type="submission" date="2020-05" db="EMBL/GenBank/DDBJ databases">
        <authorList>
            <person name="Chiriac C."/>
            <person name="Salcher M."/>
            <person name="Ghai R."/>
            <person name="Kavagutti S V."/>
        </authorList>
    </citation>
    <scope>NUCLEOTIDE SEQUENCE</scope>
</reference>
<dbReference type="Gene3D" id="3.20.20.70">
    <property type="entry name" value="Aldolase class I"/>
    <property type="match status" value="1"/>
</dbReference>
<gene>
    <name evidence="4" type="ORF">UFOPK1835_01656</name>
</gene>
<dbReference type="PANTHER" id="PTHR32332">
    <property type="entry name" value="2-NITROPROPANE DIOXYGENASE"/>
    <property type="match status" value="1"/>
</dbReference>
<dbReference type="AlphaFoldDB" id="A0A6J6HZK2"/>
<protein>
    <submittedName>
        <fullName evidence="4">Unannotated protein</fullName>
    </submittedName>
</protein>
<evidence type="ECO:0000256" key="3">
    <source>
        <dbReference type="ARBA" id="ARBA00023002"/>
    </source>
</evidence>
<dbReference type="Pfam" id="PF03060">
    <property type="entry name" value="NMO"/>
    <property type="match status" value="1"/>
</dbReference>
<organism evidence="4">
    <name type="scientific">freshwater metagenome</name>
    <dbReference type="NCBI Taxonomy" id="449393"/>
    <lineage>
        <taxon>unclassified sequences</taxon>
        <taxon>metagenomes</taxon>
        <taxon>ecological metagenomes</taxon>
    </lineage>
</organism>
<evidence type="ECO:0000313" key="4">
    <source>
        <dbReference type="EMBL" id="CAB4619511.1"/>
    </source>
</evidence>
<dbReference type="SUPFAM" id="SSF51412">
    <property type="entry name" value="Inosine monophosphate dehydrogenase (IMPDH)"/>
    <property type="match status" value="1"/>
</dbReference>
<proteinExistence type="predicted"/>
<dbReference type="InterPro" id="IPR004136">
    <property type="entry name" value="NMO"/>
</dbReference>
<name>A0A6J6HZK2_9ZZZZ</name>
<keyword evidence="1" id="KW-0285">Flavoprotein</keyword>